<keyword evidence="3" id="KW-0645">Protease</keyword>
<evidence type="ECO:0000256" key="1">
    <source>
        <dbReference type="ARBA" id="ARBA00004651"/>
    </source>
</evidence>
<evidence type="ECO:0000256" key="7">
    <source>
        <dbReference type="ARBA" id="ARBA00023136"/>
    </source>
</evidence>
<protein>
    <recommendedName>
        <fullName evidence="11">Exosortase/archaeosortase family protein</fullName>
    </recommendedName>
</protein>
<name>A0A179DCE1_9SPHI</name>
<proteinExistence type="predicted"/>
<keyword evidence="10" id="KW-1185">Reference proteome</keyword>
<gene>
    <name evidence="9" type="ORF">A5893_14315</name>
</gene>
<feature type="transmembrane region" description="Helical" evidence="8">
    <location>
        <begin position="12"/>
        <end position="31"/>
    </location>
</feature>
<accession>A0A179DCE1</accession>
<evidence type="ECO:0000256" key="8">
    <source>
        <dbReference type="SAM" id="Phobius"/>
    </source>
</evidence>
<evidence type="ECO:0000256" key="3">
    <source>
        <dbReference type="ARBA" id="ARBA00022670"/>
    </source>
</evidence>
<dbReference type="GO" id="GO:0005886">
    <property type="term" value="C:plasma membrane"/>
    <property type="evidence" value="ECO:0007669"/>
    <property type="project" value="UniProtKB-SubCell"/>
</dbReference>
<evidence type="ECO:0000256" key="2">
    <source>
        <dbReference type="ARBA" id="ARBA00022475"/>
    </source>
</evidence>
<evidence type="ECO:0000256" key="5">
    <source>
        <dbReference type="ARBA" id="ARBA00022801"/>
    </source>
</evidence>
<evidence type="ECO:0000313" key="10">
    <source>
        <dbReference type="Proteomes" id="UP000078459"/>
    </source>
</evidence>
<dbReference type="AlphaFoldDB" id="A0A179DCE1"/>
<sequence length="182" mass="20865">MKINKIQIKFFLILVLGYFIFSYFIIFWIGLCAKGGIYWAFADEHLNFIKVYRHFLIGGAGLICDTFGLTYLTNDTAIRIIGYGGIKIVYSCLGYGIISIIISLALAVPNQKIKLRILFLIIGTVAFSLLNMIRLFVVSYYAHLAKRLSIDHHLIFNAFCYLLILIGMYWWIRKAESSKLKA</sequence>
<dbReference type="OrthoDB" id="793901at2"/>
<evidence type="ECO:0000256" key="4">
    <source>
        <dbReference type="ARBA" id="ARBA00022692"/>
    </source>
</evidence>
<feature type="transmembrane region" description="Helical" evidence="8">
    <location>
        <begin position="154"/>
        <end position="172"/>
    </location>
</feature>
<dbReference type="Proteomes" id="UP000078459">
    <property type="component" value="Unassembled WGS sequence"/>
</dbReference>
<comment type="subcellular location">
    <subcellularLocation>
        <location evidence="1">Cell membrane</location>
        <topology evidence="1">Multi-pass membrane protein</topology>
    </subcellularLocation>
</comment>
<keyword evidence="6 8" id="KW-1133">Transmembrane helix</keyword>
<dbReference type="EMBL" id="LWHJ01000030">
    <property type="protein sequence ID" value="OAQ38584.1"/>
    <property type="molecule type" value="Genomic_DNA"/>
</dbReference>
<evidence type="ECO:0000313" key="9">
    <source>
        <dbReference type="EMBL" id="OAQ38584.1"/>
    </source>
</evidence>
<evidence type="ECO:0000256" key="6">
    <source>
        <dbReference type="ARBA" id="ARBA00022989"/>
    </source>
</evidence>
<dbReference type="STRING" id="1826909.A5893_14315"/>
<keyword evidence="5" id="KW-0378">Hydrolase</keyword>
<feature type="transmembrane region" description="Helical" evidence="8">
    <location>
        <begin position="84"/>
        <end position="105"/>
    </location>
</feature>
<comment type="caution">
    <text evidence="9">The sequence shown here is derived from an EMBL/GenBank/DDBJ whole genome shotgun (WGS) entry which is preliminary data.</text>
</comment>
<dbReference type="RefSeq" id="WP_068823356.1">
    <property type="nucleotide sequence ID" value="NZ_LWHJ01000030.1"/>
</dbReference>
<dbReference type="InterPro" id="IPR026392">
    <property type="entry name" value="Exo/Archaeosortase_dom"/>
</dbReference>
<feature type="transmembrane region" description="Helical" evidence="8">
    <location>
        <begin position="117"/>
        <end position="142"/>
    </location>
</feature>
<feature type="transmembrane region" description="Helical" evidence="8">
    <location>
        <begin position="51"/>
        <end position="72"/>
    </location>
</feature>
<reference evidence="9 10" key="1">
    <citation type="submission" date="2016-04" db="EMBL/GenBank/DDBJ databases">
        <authorList>
            <person name="Evans L.H."/>
            <person name="Alamgir A."/>
            <person name="Owens N."/>
            <person name="Weber N.D."/>
            <person name="Virtaneva K."/>
            <person name="Barbian K."/>
            <person name="Babar A."/>
            <person name="Rosenke K."/>
        </authorList>
    </citation>
    <scope>NUCLEOTIDE SEQUENCE [LARGE SCALE GENOMIC DNA]</scope>
    <source>
        <strain evidence="9 10">CCM 8644</strain>
    </source>
</reference>
<dbReference type="NCBIfam" id="TIGR04178">
    <property type="entry name" value="exo_archaeo"/>
    <property type="match status" value="1"/>
</dbReference>
<dbReference type="GO" id="GO:0008233">
    <property type="term" value="F:peptidase activity"/>
    <property type="evidence" value="ECO:0007669"/>
    <property type="project" value="UniProtKB-KW"/>
</dbReference>
<organism evidence="9 10">
    <name type="scientific">Pedobacter psychrophilus</name>
    <dbReference type="NCBI Taxonomy" id="1826909"/>
    <lineage>
        <taxon>Bacteria</taxon>
        <taxon>Pseudomonadati</taxon>
        <taxon>Bacteroidota</taxon>
        <taxon>Sphingobacteriia</taxon>
        <taxon>Sphingobacteriales</taxon>
        <taxon>Sphingobacteriaceae</taxon>
        <taxon>Pedobacter</taxon>
    </lineage>
</organism>
<keyword evidence="2" id="KW-1003">Cell membrane</keyword>
<evidence type="ECO:0008006" key="11">
    <source>
        <dbReference type="Google" id="ProtNLM"/>
    </source>
</evidence>
<keyword evidence="7 8" id="KW-0472">Membrane</keyword>
<keyword evidence="4 8" id="KW-0812">Transmembrane</keyword>
<dbReference type="GO" id="GO:0006508">
    <property type="term" value="P:proteolysis"/>
    <property type="evidence" value="ECO:0007669"/>
    <property type="project" value="UniProtKB-KW"/>
</dbReference>
<reference evidence="9 10" key="2">
    <citation type="submission" date="2016-06" db="EMBL/GenBank/DDBJ databases">
        <title>Pedobacter psychrophilus sp. nov., isolated from Antarctic fragmentary rock.</title>
        <authorList>
            <person name="Svec P."/>
        </authorList>
    </citation>
    <scope>NUCLEOTIDE SEQUENCE [LARGE SCALE GENOMIC DNA]</scope>
    <source>
        <strain evidence="9 10">CCM 8644</strain>
    </source>
</reference>